<protein>
    <submittedName>
        <fullName evidence="2">Uncharacterized protein</fullName>
    </submittedName>
</protein>
<feature type="transmembrane region" description="Helical" evidence="1">
    <location>
        <begin position="79"/>
        <end position="101"/>
    </location>
</feature>
<organism evidence="2 3">
    <name type="scientific">Salix dunnii</name>
    <dbReference type="NCBI Taxonomy" id="1413687"/>
    <lineage>
        <taxon>Eukaryota</taxon>
        <taxon>Viridiplantae</taxon>
        <taxon>Streptophyta</taxon>
        <taxon>Embryophyta</taxon>
        <taxon>Tracheophyta</taxon>
        <taxon>Spermatophyta</taxon>
        <taxon>Magnoliopsida</taxon>
        <taxon>eudicotyledons</taxon>
        <taxon>Gunneridae</taxon>
        <taxon>Pentapetalae</taxon>
        <taxon>rosids</taxon>
        <taxon>fabids</taxon>
        <taxon>Malpighiales</taxon>
        <taxon>Salicaceae</taxon>
        <taxon>Saliceae</taxon>
        <taxon>Salix</taxon>
    </lineage>
</organism>
<keyword evidence="1" id="KW-0812">Transmembrane</keyword>
<gene>
    <name evidence="2" type="ORF">SADUNF_Sadunf12G0111400</name>
</gene>
<dbReference type="EMBL" id="JADGMS010000012">
    <property type="protein sequence ID" value="KAF9672024.1"/>
    <property type="molecule type" value="Genomic_DNA"/>
</dbReference>
<sequence>MTNTLYLPQSHSFHWIMRSLRNFPAYSSKFSPPFQEYALSDSFGRRQSLDSVSMQTKDRFASLLPVSLNVFHTPEIKDLFTTSFTFMGLFSFLVIQARILLKYDDHVYDITKIHDARKA</sequence>
<name>A0A835JP70_9ROSI</name>
<evidence type="ECO:0000313" key="3">
    <source>
        <dbReference type="Proteomes" id="UP000657918"/>
    </source>
</evidence>
<keyword evidence="1" id="KW-1133">Transmembrane helix</keyword>
<proteinExistence type="predicted"/>
<keyword evidence="3" id="KW-1185">Reference proteome</keyword>
<dbReference type="Proteomes" id="UP000657918">
    <property type="component" value="Unassembled WGS sequence"/>
</dbReference>
<reference evidence="2 3" key="1">
    <citation type="submission" date="2020-10" db="EMBL/GenBank/DDBJ databases">
        <title>Plant Genome Project.</title>
        <authorList>
            <person name="Zhang R.-G."/>
        </authorList>
    </citation>
    <scope>NUCLEOTIDE SEQUENCE [LARGE SCALE GENOMIC DNA]</scope>
    <source>
        <strain evidence="2">FAFU-HL-1</strain>
        <tissue evidence="2">Leaf</tissue>
    </source>
</reference>
<evidence type="ECO:0000256" key="1">
    <source>
        <dbReference type="SAM" id="Phobius"/>
    </source>
</evidence>
<keyword evidence="1" id="KW-0472">Membrane</keyword>
<accession>A0A835JP70</accession>
<dbReference type="AlphaFoldDB" id="A0A835JP70"/>
<evidence type="ECO:0000313" key="2">
    <source>
        <dbReference type="EMBL" id="KAF9672024.1"/>
    </source>
</evidence>
<comment type="caution">
    <text evidence="2">The sequence shown here is derived from an EMBL/GenBank/DDBJ whole genome shotgun (WGS) entry which is preliminary data.</text>
</comment>